<sequence length="488" mass="53105">MSNPYSSYNYASGSSRIYAGQNMPRSASRTDTISHREEQERSSYNSASTLTQSPANWSTPSMRMSSESYGQPTGNPSNTSYNYAYTSSPPSVYGEVDGLRWVPQETHLSPEFGSLSLHSPSTAFASAPSPPMHTSDPASSLYVHHTNHSASVSSGYVPSHSSLGLTQIGGHLPTSRRPLSPSQRPSRPVYEQSTTHQGYTEDNVDPRSALRHASPPPLALPRPHPAARMAPDLLPGSFPQHGRLLSQQQHSARGGTSSFSGSTVPYALPENTLPSFVSPVAYAADAPGGAQPTHYTSHSSSPPKTASSQYAGGGNEMSDFGPDSSRSNDAWAALNSIGSPAEPGDSRSRGATDVQRRTSRTNRRSSVDKRVASPTGTWEQEPAGGADERTRGNVWTGVRQPKWRTKEEFLRAHNGRAELTRDGDKWRCSCGSTYSRKDSAVRHTNWSMNYCDKGCISIDKDGNREPLRFVREDALRRHLKDRHGEDVE</sequence>
<comment type="caution">
    <text evidence="1">The sequence shown here is derived from an EMBL/GenBank/DDBJ whole genome shotgun (WGS) entry which is preliminary data.</text>
</comment>
<keyword evidence="2" id="KW-1185">Reference proteome</keyword>
<protein>
    <submittedName>
        <fullName evidence="1">Uncharacterized protein</fullName>
    </submittedName>
</protein>
<name>A0ACB8QSB0_9AGAM</name>
<reference evidence="1" key="2">
    <citation type="journal article" date="2022" name="New Phytol.">
        <title>Evolutionary transition to the ectomycorrhizal habit in the genomes of a hyperdiverse lineage of mushroom-forming fungi.</title>
        <authorList>
            <person name="Looney B."/>
            <person name="Miyauchi S."/>
            <person name="Morin E."/>
            <person name="Drula E."/>
            <person name="Courty P.E."/>
            <person name="Kohler A."/>
            <person name="Kuo A."/>
            <person name="LaButti K."/>
            <person name="Pangilinan J."/>
            <person name="Lipzen A."/>
            <person name="Riley R."/>
            <person name="Andreopoulos W."/>
            <person name="He G."/>
            <person name="Johnson J."/>
            <person name="Nolan M."/>
            <person name="Tritt A."/>
            <person name="Barry K.W."/>
            <person name="Grigoriev I.V."/>
            <person name="Nagy L.G."/>
            <person name="Hibbett D."/>
            <person name="Henrissat B."/>
            <person name="Matheny P.B."/>
            <person name="Labbe J."/>
            <person name="Martin F.M."/>
        </authorList>
    </citation>
    <scope>NUCLEOTIDE SEQUENCE</scope>
    <source>
        <strain evidence="1">EC-137</strain>
    </source>
</reference>
<organism evidence="1 2">
    <name type="scientific">Vararia minispora EC-137</name>
    <dbReference type="NCBI Taxonomy" id="1314806"/>
    <lineage>
        <taxon>Eukaryota</taxon>
        <taxon>Fungi</taxon>
        <taxon>Dikarya</taxon>
        <taxon>Basidiomycota</taxon>
        <taxon>Agaricomycotina</taxon>
        <taxon>Agaricomycetes</taxon>
        <taxon>Russulales</taxon>
        <taxon>Lachnocladiaceae</taxon>
        <taxon>Vararia</taxon>
    </lineage>
</organism>
<reference evidence="1" key="1">
    <citation type="submission" date="2021-02" db="EMBL/GenBank/DDBJ databases">
        <authorList>
            <consortium name="DOE Joint Genome Institute"/>
            <person name="Ahrendt S."/>
            <person name="Looney B.P."/>
            <person name="Miyauchi S."/>
            <person name="Morin E."/>
            <person name="Drula E."/>
            <person name="Courty P.E."/>
            <person name="Chicoki N."/>
            <person name="Fauchery L."/>
            <person name="Kohler A."/>
            <person name="Kuo A."/>
            <person name="Labutti K."/>
            <person name="Pangilinan J."/>
            <person name="Lipzen A."/>
            <person name="Riley R."/>
            <person name="Andreopoulos W."/>
            <person name="He G."/>
            <person name="Johnson J."/>
            <person name="Barry K.W."/>
            <person name="Grigoriev I.V."/>
            <person name="Nagy L."/>
            <person name="Hibbett D."/>
            <person name="Henrissat B."/>
            <person name="Matheny P.B."/>
            <person name="Labbe J."/>
            <person name="Martin F."/>
        </authorList>
    </citation>
    <scope>NUCLEOTIDE SEQUENCE</scope>
    <source>
        <strain evidence="1">EC-137</strain>
    </source>
</reference>
<gene>
    <name evidence="1" type="ORF">K488DRAFT_69042</name>
</gene>
<evidence type="ECO:0000313" key="2">
    <source>
        <dbReference type="Proteomes" id="UP000814128"/>
    </source>
</evidence>
<evidence type="ECO:0000313" key="1">
    <source>
        <dbReference type="EMBL" id="KAI0034563.1"/>
    </source>
</evidence>
<dbReference type="Proteomes" id="UP000814128">
    <property type="component" value="Unassembled WGS sequence"/>
</dbReference>
<accession>A0ACB8QSB0</accession>
<dbReference type="EMBL" id="MU273498">
    <property type="protein sequence ID" value="KAI0034563.1"/>
    <property type="molecule type" value="Genomic_DNA"/>
</dbReference>
<proteinExistence type="predicted"/>